<evidence type="ECO:0000313" key="1">
    <source>
        <dbReference type="EMBL" id="OQE05237.1"/>
    </source>
</evidence>
<dbReference type="AlphaFoldDB" id="A0A1V6RTZ1"/>
<proteinExistence type="predicted"/>
<reference evidence="2" key="1">
    <citation type="journal article" date="2017" name="Nat. Microbiol.">
        <title>Global analysis of biosynthetic gene clusters reveals vast potential of secondary metabolite production in Penicillium species.</title>
        <authorList>
            <person name="Nielsen J.C."/>
            <person name="Grijseels S."/>
            <person name="Prigent S."/>
            <person name="Ji B."/>
            <person name="Dainat J."/>
            <person name="Nielsen K.F."/>
            <person name="Frisvad J.C."/>
            <person name="Workman M."/>
            <person name="Nielsen J."/>
        </authorList>
    </citation>
    <scope>NUCLEOTIDE SEQUENCE [LARGE SCALE GENOMIC DNA]</scope>
    <source>
        <strain evidence="2">IBT 29486</strain>
    </source>
</reference>
<dbReference type="Proteomes" id="UP000191518">
    <property type="component" value="Unassembled WGS sequence"/>
</dbReference>
<gene>
    <name evidence="1" type="ORF">PENVUL_c026G00313</name>
</gene>
<protein>
    <submittedName>
        <fullName evidence="1">Uncharacterized protein</fullName>
    </submittedName>
</protein>
<sequence>MEINKAAMLGVPEKLTCEYTTIARAVEAENGYL</sequence>
<keyword evidence="2" id="KW-1185">Reference proteome</keyword>
<dbReference type="EMBL" id="MDYP01000026">
    <property type="protein sequence ID" value="OQE05237.1"/>
    <property type="molecule type" value="Genomic_DNA"/>
</dbReference>
<evidence type="ECO:0000313" key="2">
    <source>
        <dbReference type="Proteomes" id="UP000191518"/>
    </source>
</evidence>
<accession>A0A1V6RTZ1</accession>
<name>A0A1V6RTZ1_9EURO</name>
<organism evidence="1 2">
    <name type="scientific">Penicillium vulpinum</name>
    <dbReference type="NCBI Taxonomy" id="29845"/>
    <lineage>
        <taxon>Eukaryota</taxon>
        <taxon>Fungi</taxon>
        <taxon>Dikarya</taxon>
        <taxon>Ascomycota</taxon>
        <taxon>Pezizomycotina</taxon>
        <taxon>Eurotiomycetes</taxon>
        <taxon>Eurotiomycetidae</taxon>
        <taxon>Eurotiales</taxon>
        <taxon>Aspergillaceae</taxon>
        <taxon>Penicillium</taxon>
    </lineage>
</organism>
<comment type="caution">
    <text evidence="1">The sequence shown here is derived from an EMBL/GenBank/DDBJ whole genome shotgun (WGS) entry which is preliminary data.</text>
</comment>